<dbReference type="PROSITE" id="PS51914">
    <property type="entry name" value="MRH"/>
    <property type="match status" value="1"/>
</dbReference>
<feature type="compositionally biased region" description="Polar residues" evidence="8">
    <location>
        <begin position="78"/>
        <end position="91"/>
    </location>
</feature>
<accession>A0A376BAK8</accession>
<evidence type="ECO:0000256" key="5">
    <source>
        <dbReference type="ARBA" id="ARBA00022989"/>
    </source>
</evidence>
<dbReference type="InterPro" id="IPR044865">
    <property type="entry name" value="MRH_dom"/>
</dbReference>
<keyword evidence="5 9" id="KW-1133">Transmembrane helix</keyword>
<dbReference type="GO" id="GO:0000139">
    <property type="term" value="C:Golgi membrane"/>
    <property type="evidence" value="ECO:0007669"/>
    <property type="project" value="UniProtKB-SubCell"/>
</dbReference>
<evidence type="ECO:0000256" key="3">
    <source>
        <dbReference type="ARBA" id="ARBA00022692"/>
    </source>
</evidence>
<dbReference type="VEuPathDB" id="FungiDB:SCODWIG_03484"/>
<keyword evidence="4" id="KW-0732">Signal</keyword>
<evidence type="ECO:0000313" key="12">
    <source>
        <dbReference type="Proteomes" id="UP000262825"/>
    </source>
</evidence>
<dbReference type="PANTHER" id="PTHR15071:SF0">
    <property type="entry name" value="MANNOSE 6-PHOSPHATE RECEPTOR-LIKE PROTEIN 1"/>
    <property type="match status" value="1"/>
</dbReference>
<dbReference type="Gene3D" id="2.70.130.10">
    <property type="entry name" value="Mannose-6-phosphate receptor binding domain"/>
    <property type="match status" value="1"/>
</dbReference>
<evidence type="ECO:0000256" key="7">
    <source>
        <dbReference type="ARBA" id="ARBA00023157"/>
    </source>
</evidence>
<feature type="region of interest" description="Disordered" evidence="8">
    <location>
        <begin position="78"/>
        <end position="99"/>
    </location>
</feature>
<dbReference type="Proteomes" id="UP000262825">
    <property type="component" value="Unassembled WGS sequence"/>
</dbReference>
<evidence type="ECO:0000313" key="11">
    <source>
        <dbReference type="EMBL" id="SSD61723.1"/>
    </source>
</evidence>
<organism evidence="11 12">
    <name type="scientific">Saccharomycodes ludwigii</name>
    <dbReference type="NCBI Taxonomy" id="36035"/>
    <lineage>
        <taxon>Eukaryota</taxon>
        <taxon>Fungi</taxon>
        <taxon>Dikarya</taxon>
        <taxon>Ascomycota</taxon>
        <taxon>Saccharomycotina</taxon>
        <taxon>Saccharomycetes</taxon>
        <taxon>Saccharomycodales</taxon>
        <taxon>Saccharomycodaceae</taxon>
        <taxon>Saccharomycodes</taxon>
    </lineage>
</organism>
<keyword evidence="11" id="KW-0675">Receptor</keyword>
<dbReference type="GO" id="GO:0007034">
    <property type="term" value="P:vacuolar transport"/>
    <property type="evidence" value="ECO:0007669"/>
    <property type="project" value="TreeGrafter"/>
</dbReference>
<dbReference type="AlphaFoldDB" id="A0A376BAK8"/>
<evidence type="ECO:0000256" key="1">
    <source>
        <dbReference type="ARBA" id="ARBA00004614"/>
    </source>
</evidence>
<feature type="transmembrane region" description="Helical" evidence="9">
    <location>
        <begin position="7"/>
        <end position="23"/>
    </location>
</feature>
<evidence type="ECO:0000256" key="4">
    <source>
        <dbReference type="ARBA" id="ARBA00022729"/>
    </source>
</evidence>
<dbReference type="GO" id="GO:0005770">
    <property type="term" value="C:late endosome"/>
    <property type="evidence" value="ECO:0007669"/>
    <property type="project" value="TreeGrafter"/>
</dbReference>
<dbReference type="PANTHER" id="PTHR15071">
    <property type="entry name" value="MANNOSE-6-PHOSPHATE RECEPTOR FAMILY MEMBER"/>
    <property type="match status" value="1"/>
</dbReference>
<keyword evidence="12" id="KW-1185">Reference proteome</keyword>
<dbReference type="EMBL" id="UFAJ01000856">
    <property type="protein sequence ID" value="SSD61723.1"/>
    <property type="molecule type" value="Genomic_DNA"/>
</dbReference>
<evidence type="ECO:0000256" key="6">
    <source>
        <dbReference type="ARBA" id="ARBA00023136"/>
    </source>
</evidence>
<evidence type="ECO:0000259" key="10">
    <source>
        <dbReference type="PROSITE" id="PS51914"/>
    </source>
</evidence>
<keyword evidence="2" id="KW-0813">Transport</keyword>
<gene>
    <name evidence="11" type="ORF">SCODWIG_03484</name>
</gene>
<comment type="subcellular location">
    <subcellularLocation>
        <location evidence="1">Golgi apparatus membrane</location>
        <topology evidence="1">Single-pass type I membrane protein</topology>
    </subcellularLocation>
</comment>
<evidence type="ECO:0000256" key="8">
    <source>
        <dbReference type="SAM" id="MobiDB-lite"/>
    </source>
</evidence>
<feature type="transmembrane region" description="Helical" evidence="9">
    <location>
        <begin position="239"/>
        <end position="258"/>
    </location>
</feature>
<feature type="domain" description="MRH" evidence="10">
    <location>
        <begin position="64"/>
        <end position="232"/>
    </location>
</feature>
<keyword evidence="6 9" id="KW-0472">Membrane</keyword>
<protein>
    <submittedName>
        <fullName evidence="11">Related to Mannose 6-phosphate receptor-like protein 1</fullName>
    </submittedName>
</protein>
<dbReference type="SUPFAM" id="SSF50911">
    <property type="entry name" value="Mannose 6-phosphate receptor domain"/>
    <property type="match status" value="1"/>
</dbReference>
<proteinExistence type="predicted"/>
<reference evidence="12" key="1">
    <citation type="submission" date="2018-06" db="EMBL/GenBank/DDBJ databases">
        <authorList>
            <person name="Guldener U."/>
        </authorList>
    </citation>
    <scope>NUCLEOTIDE SEQUENCE [LARGE SCALE GENOMIC DNA]</scope>
    <source>
        <strain evidence="12">UTAD17</strain>
    </source>
</reference>
<keyword evidence="3 9" id="KW-0812">Transmembrane</keyword>
<evidence type="ECO:0000256" key="2">
    <source>
        <dbReference type="ARBA" id="ARBA00022448"/>
    </source>
</evidence>
<evidence type="ECO:0000256" key="9">
    <source>
        <dbReference type="SAM" id="Phobius"/>
    </source>
</evidence>
<dbReference type="InterPro" id="IPR009011">
    <property type="entry name" value="Man6P_isomerase_rcpt-bd_dom_sf"/>
</dbReference>
<keyword evidence="7" id="KW-1015">Disulfide bond</keyword>
<dbReference type="FunFam" id="2.70.130.10:FF:000024">
    <property type="entry name" value="Putative vacuolar sorting receptor"/>
    <property type="match status" value="1"/>
</dbReference>
<dbReference type="GO" id="GO:0010008">
    <property type="term" value="C:endosome membrane"/>
    <property type="evidence" value="ECO:0007669"/>
    <property type="project" value="UniProtKB-SubCell"/>
</dbReference>
<name>A0A376BAK8_9ASCO</name>
<sequence length="361" mass="41161">MRKSAHYTIITIVVVILFINFFPRKNNLLLENGNNSNFTKSTTITTSSDSKLEKSNDKDKEDELFCAINNPITGSYIDLSQLSTTPNSSPDTNKKRKNELPQQHKWLVKGWDYTSNFTLGICSSPLEEADDDSEPNIERLDNHTGAYYYDPKDDFTKISIGEVSTKPKFVGKKLLLEYDNGDVCPNGIDRKSTLLNFVCDKDISQVAQISFLGQLHNCSYFFEVRSVHACPTSNKKTDINVIGIFFFILCVFIIVEYFRRRLNKWFLKAAGSGNGSTLPGINANSVESRAITPRWASIESEPKWKTLMKNVFDRAFNNKPTQDRIRLHSNTNEFSRSNEELFRDIEAQNDLLDSLNVQDED</sequence>